<proteinExistence type="predicted"/>
<feature type="transmembrane region" description="Helical" evidence="1">
    <location>
        <begin position="187"/>
        <end position="209"/>
    </location>
</feature>
<dbReference type="EMBL" id="FNSD01000001">
    <property type="protein sequence ID" value="SEC40875.1"/>
    <property type="molecule type" value="Genomic_DNA"/>
</dbReference>
<keyword evidence="2" id="KW-0732">Signal</keyword>
<accession>A0A1H4S9E7</accession>
<organism evidence="3 4">
    <name type="scientific">Terriglobus roseus</name>
    <dbReference type="NCBI Taxonomy" id="392734"/>
    <lineage>
        <taxon>Bacteria</taxon>
        <taxon>Pseudomonadati</taxon>
        <taxon>Acidobacteriota</taxon>
        <taxon>Terriglobia</taxon>
        <taxon>Terriglobales</taxon>
        <taxon>Acidobacteriaceae</taxon>
        <taxon>Terriglobus</taxon>
    </lineage>
</organism>
<dbReference type="Proteomes" id="UP000182409">
    <property type="component" value="Unassembled WGS sequence"/>
</dbReference>
<keyword evidence="1" id="KW-1133">Transmembrane helix</keyword>
<keyword evidence="1" id="KW-0812">Transmembrane</keyword>
<evidence type="ECO:0000313" key="3">
    <source>
        <dbReference type="EMBL" id="SEC40875.1"/>
    </source>
</evidence>
<name>A0A1H4S9E7_9BACT</name>
<feature type="transmembrane region" description="Helical" evidence="1">
    <location>
        <begin position="145"/>
        <end position="167"/>
    </location>
</feature>
<evidence type="ECO:0000256" key="2">
    <source>
        <dbReference type="SAM" id="SignalP"/>
    </source>
</evidence>
<reference evidence="3 4" key="1">
    <citation type="submission" date="2016-10" db="EMBL/GenBank/DDBJ databases">
        <authorList>
            <person name="de Groot N.N."/>
        </authorList>
    </citation>
    <scope>NUCLEOTIDE SEQUENCE [LARGE SCALE GENOMIC DNA]</scope>
    <source>
        <strain evidence="3 4">AB35.6</strain>
    </source>
</reference>
<dbReference type="AlphaFoldDB" id="A0A1H4S9E7"/>
<evidence type="ECO:0000313" key="4">
    <source>
        <dbReference type="Proteomes" id="UP000182409"/>
    </source>
</evidence>
<gene>
    <name evidence="3" type="ORF">SAMN05443244_3387</name>
</gene>
<keyword evidence="1" id="KW-0472">Membrane</keyword>
<protein>
    <submittedName>
        <fullName evidence="3">Uncharacterized protein</fullName>
    </submittedName>
</protein>
<feature type="chain" id="PRO_5010172673" evidence="2">
    <location>
        <begin position="24"/>
        <end position="497"/>
    </location>
</feature>
<evidence type="ECO:0000256" key="1">
    <source>
        <dbReference type="SAM" id="Phobius"/>
    </source>
</evidence>
<sequence length="497" mass="53182">MTRRHCVRFFSVLMFLLPMVARAHVGNKDVFVELQPGPYKLFVTIRPPMVIPGVATVEVRSSGPKLSSIRITPVPMIGEASKHPPTPDAMKRSTDDPAFFTGSLWLMGSGSWKVQLALEGAEGNASASVPVPAMALSVMRMNRSLGLLLAALGVSLVLGIVGIVAAASRESRLAPGEAPDVSRKRHAIVMGAVAFVVVIAAILLGARWWNVEAADYASYVFRPLGLTPLLRGNTLDLQMGNFTTENVRRNRVSTDLLPDHGHLMHLCAIREPGMDAVFHLHPAPVAPGKLSMQLPAMPPGHYRLFGDIVHRNGLPETLTAALDIPAGFKGGKLDPEDAEAAPPALDVGELGPVDKLPDGYSMVWDRPAMLVANQPTIFRFHLLNVQGEPASDVVPYLGMAGHAAFVKTDLTAFAHTHPESSAPMLSMMVANDGATPDATSDMSVQGMGAMDGVKADTIVSPTVEFPYGFPSSGRYRIFVQMKHGGTVETGVFDAEVR</sequence>
<feature type="signal peptide" evidence="2">
    <location>
        <begin position="1"/>
        <end position="23"/>
    </location>
</feature>
<dbReference type="RefSeq" id="WP_244502128.1">
    <property type="nucleotide sequence ID" value="NZ_FNSD01000001.1"/>
</dbReference>